<dbReference type="AlphaFoldDB" id="A0A9P1DSJ9"/>
<evidence type="ECO:0000256" key="1">
    <source>
        <dbReference type="ARBA" id="ARBA00022737"/>
    </source>
</evidence>
<proteinExistence type="predicted"/>
<dbReference type="PANTHER" id="PTHR47447:SF17">
    <property type="entry name" value="OS12G0638900 PROTEIN"/>
    <property type="match status" value="1"/>
</dbReference>
<dbReference type="Proteomes" id="UP001152797">
    <property type="component" value="Unassembled WGS sequence"/>
</dbReference>
<keyword evidence="4" id="KW-1185">Reference proteome</keyword>
<dbReference type="EMBL" id="CAMXCT010006496">
    <property type="protein sequence ID" value="CAI4014702.1"/>
    <property type="molecule type" value="Genomic_DNA"/>
</dbReference>
<organism evidence="2">
    <name type="scientific">Cladocopium goreaui</name>
    <dbReference type="NCBI Taxonomy" id="2562237"/>
    <lineage>
        <taxon>Eukaryota</taxon>
        <taxon>Sar</taxon>
        <taxon>Alveolata</taxon>
        <taxon>Dinophyceae</taxon>
        <taxon>Suessiales</taxon>
        <taxon>Symbiodiniaceae</taxon>
        <taxon>Cladocopium</taxon>
    </lineage>
</organism>
<reference evidence="2" key="1">
    <citation type="submission" date="2022-10" db="EMBL/GenBank/DDBJ databases">
        <authorList>
            <person name="Chen Y."/>
            <person name="Dougan E. K."/>
            <person name="Chan C."/>
            <person name="Rhodes N."/>
            <person name="Thang M."/>
        </authorList>
    </citation>
    <scope>NUCLEOTIDE SEQUENCE</scope>
</reference>
<name>A0A9P1DSJ9_9DINO</name>
<reference evidence="3 4" key="2">
    <citation type="submission" date="2024-05" db="EMBL/GenBank/DDBJ databases">
        <authorList>
            <person name="Chen Y."/>
            <person name="Shah S."/>
            <person name="Dougan E. K."/>
            <person name="Thang M."/>
            <person name="Chan C."/>
        </authorList>
    </citation>
    <scope>NUCLEOTIDE SEQUENCE [LARGE SCALE GENOMIC DNA]</scope>
</reference>
<feature type="non-terminal residue" evidence="2">
    <location>
        <position position="1"/>
    </location>
</feature>
<dbReference type="OrthoDB" id="185373at2759"/>
<gene>
    <name evidence="2" type="ORF">C1SCF055_LOCUS39589</name>
</gene>
<accession>A0A9P1DSJ9</accession>
<dbReference type="InterPro" id="IPR011990">
    <property type="entry name" value="TPR-like_helical_dom_sf"/>
</dbReference>
<dbReference type="Gene3D" id="1.25.40.10">
    <property type="entry name" value="Tetratricopeptide repeat domain"/>
    <property type="match status" value="3"/>
</dbReference>
<sequence>MTSRWPNIVSATKNIQRLSQQSLWKEAIGALQSQMLDVALQPDPVAFTVTLASFRETGQWLPAMQLYDQILNCCVQSNVITFNTIISSCWGHWELALAMLRGMPDILVNPDDVSCNTVLSTCEKSKIWLRASNLLSAMSTSGRPDVISQSATISACGGLWPVALALRLELSNMGIETNEIAENSCLSSEKVAEWELTLQGLRRFQTLSMQPSPNAISAVVSSTNRWEDVLAIVAMAAELNVLDPILLNVAMDSCGTTWELAGLYLGSTASSLGSMLSKRLAADKASFGAAMTACSGARQWRSTLALQMQIRLLGQPDFISFSAAMSAFEKASRWQPAMEILSDALRWEVADEIHFGALIG</sequence>
<protein>
    <submittedName>
        <fullName evidence="3">Pentatricopeptide repeat-containing protein At1g06580</fullName>
    </submittedName>
</protein>
<keyword evidence="1" id="KW-0677">Repeat</keyword>
<dbReference type="PANTHER" id="PTHR47447">
    <property type="entry name" value="OS03G0856100 PROTEIN"/>
    <property type="match status" value="1"/>
</dbReference>
<comment type="caution">
    <text evidence="2">The sequence shown here is derived from an EMBL/GenBank/DDBJ whole genome shotgun (WGS) entry which is preliminary data.</text>
</comment>
<evidence type="ECO:0000313" key="3">
    <source>
        <dbReference type="EMBL" id="CAL4802014.1"/>
    </source>
</evidence>
<evidence type="ECO:0000313" key="4">
    <source>
        <dbReference type="Proteomes" id="UP001152797"/>
    </source>
</evidence>
<evidence type="ECO:0000313" key="2">
    <source>
        <dbReference type="EMBL" id="CAI4014702.1"/>
    </source>
</evidence>
<dbReference type="EMBL" id="CAMXCT030006496">
    <property type="protein sequence ID" value="CAL4802014.1"/>
    <property type="molecule type" value="Genomic_DNA"/>
</dbReference>
<dbReference type="EMBL" id="CAMXCT020006496">
    <property type="protein sequence ID" value="CAL1168077.1"/>
    <property type="molecule type" value="Genomic_DNA"/>
</dbReference>